<dbReference type="Gene3D" id="3.40.50.720">
    <property type="entry name" value="NAD(P)-binding Rossmann-like Domain"/>
    <property type="match status" value="1"/>
</dbReference>
<dbReference type="Proteomes" id="UP001469365">
    <property type="component" value="Unassembled WGS sequence"/>
</dbReference>
<accession>A0ABU9DJR5</accession>
<dbReference type="Gene3D" id="3.30.360.10">
    <property type="entry name" value="Dihydrodipicolinate Reductase, domain 2"/>
    <property type="match status" value="1"/>
</dbReference>
<dbReference type="InterPro" id="IPR051450">
    <property type="entry name" value="Gfo/Idh/MocA_Oxidoreductases"/>
</dbReference>
<sequence length="333" mass="37211">MAFKIVIVGCGSIAWRGHGPACRAYAQRHPDVELAACVDPDRERAESFREAFGFGRAYTDLDAALETEKPDAVCLLVPYRFTADLAEQILNKGYPLLTEKPPGMTREETLRLIAAARRSGVPHQVAWNRRHMPVVTEAKRWLDEQAPAGRLHHIRYDLHRVDRVGSDASITMVHGIDTVKYWVGSDYKQVRFRYQPIEHHGARETNIYMECEFESGVWAHIHYFPLAGAVLERAVIDAAGHTMVIQLPFWTSKDSPGSIQHLSGNEHAPVLGGDELGGSGEEYVANGFLQENASFFDHLRAGIHPPESLASSLQQVEIAEAIRLWLPVYQAPS</sequence>
<dbReference type="SUPFAM" id="SSF51735">
    <property type="entry name" value="NAD(P)-binding Rossmann-fold domains"/>
    <property type="match status" value="1"/>
</dbReference>
<evidence type="ECO:0000313" key="3">
    <source>
        <dbReference type="Proteomes" id="UP001469365"/>
    </source>
</evidence>
<protein>
    <submittedName>
        <fullName evidence="2">Gfo/Idh/MocA family oxidoreductase</fullName>
    </submittedName>
</protein>
<proteinExistence type="predicted"/>
<dbReference type="EMBL" id="JBBPCC010000008">
    <property type="protein sequence ID" value="MEK8129092.1"/>
    <property type="molecule type" value="Genomic_DNA"/>
</dbReference>
<keyword evidence="3" id="KW-1185">Reference proteome</keyword>
<dbReference type="Pfam" id="PF01408">
    <property type="entry name" value="GFO_IDH_MocA"/>
    <property type="match status" value="1"/>
</dbReference>
<dbReference type="RefSeq" id="WP_341416186.1">
    <property type="nucleotide sequence ID" value="NZ_JBBPCC010000008.1"/>
</dbReference>
<reference evidence="2 3" key="1">
    <citation type="submission" date="2024-04" db="EMBL/GenBank/DDBJ databases">
        <title>draft genome sequnece of Paenibacillus filicis.</title>
        <authorList>
            <person name="Kim D.-U."/>
        </authorList>
    </citation>
    <scope>NUCLEOTIDE SEQUENCE [LARGE SCALE GENOMIC DNA]</scope>
    <source>
        <strain evidence="2 3">KACC14197</strain>
    </source>
</reference>
<organism evidence="2 3">
    <name type="scientific">Paenibacillus filicis</name>
    <dbReference type="NCBI Taxonomy" id="669464"/>
    <lineage>
        <taxon>Bacteria</taxon>
        <taxon>Bacillati</taxon>
        <taxon>Bacillota</taxon>
        <taxon>Bacilli</taxon>
        <taxon>Bacillales</taxon>
        <taxon>Paenibacillaceae</taxon>
        <taxon>Paenibacillus</taxon>
    </lineage>
</organism>
<feature type="domain" description="Gfo/Idh/MocA-like oxidoreductase N-terminal" evidence="1">
    <location>
        <begin position="3"/>
        <end position="125"/>
    </location>
</feature>
<gene>
    <name evidence="2" type="ORF">WMW72_14400</name>
</gene>
<comment type="caution">
    <text evidence="2">The sequence shown here is derived from an EMBL/GenBank/DDBJ whole genome shotgun (WGS) entry which is preliminary data.</text>
</comment>
<name>A0ABU9DJR5_9BACL</name>
<dbReference type="InterPro" id="IPR036291">
    <property type="entry name" value="NAD(P)-bd_dom_sf"/>
</dbReference>
<evidence type="ECO:0000259" key="1">
    <source>
        <dbReference type="Pfam" id="PF01408"/>
    </source>
</evidence>
<dbReference type="PANTHER" id="PTHR43377:SF1">
    <property type="entry name" value="BILIVERDIN REDUCTASE A"/>
    <property type="match status" value="1"/>
</dbReference>
<dbReference type="InterPro" id="IPR000683">
    <property type="entry name" value="Gfo/Idh/MocA-like_OxRdtase_N"/>
</dbReference>
<evidence type="ECO:0000313" key="2">
    <source>
        <dbReference type="EMBL" id="MEK8129092.1"/>
    </source>
</evidence>
<dbReference type="PANTHER" id="PTHR43377">
    <property type="entry name" value="BILIVERDIN REDUCTASE A"/>
    <property type="match status" value="1"/>
</dbReference>